<dbReference type="EMBL" id="JAVKGT010000035">
    <property type="protein sequence ID" value="MDR5712738.1"/>
    <property type="molecule type" value="Genomic_DNA"/>
</dbReference>
<evidence type="ECO:0000259" key="9">
    <source>
        <dbReference type="Pfam" id="PF12704"/>
    </source>
</evidence>
<evidence type="ECO:0000256" key="6">
    <source>
        <dbReference type="ARBA" id="ARBA00038076"/>
    </source>
</evidence>
<keyword evidence="5 7" id="KW-0472">Membrane</keyword>
<dbReference type="RefSeq" id="WP_310538110.1">
    <property type="nucleotide sequence ID" value="NZ_BAAAOC010000076.1"/>
</dbReference>
<dbReference type="PANTHER" id="PTHR30572:SF4">
    <property type="entry name" value="ABC TRANSPORTER PERMEASE YTRF"/>
    <property type="match status" value="1"/>
</dbReference>
<feature type="transmembrane region" description="Helical" evidence="7">
    <location>
        <begin position="296"/>
        <end position="321"/>
    </location>
</feature>
<dbReference type="Pfam" id="PF12704">
    <property type="entry name" value="MacB_PCD"/>
    <property type="match status" value="1"/>
</dbReference>
<evidence type="ECO:0000256" key="5">
    <source>
        <dbReference type="ARBA" id="ARBA00023136"/>
    </source>
</evidence>
<reference evidence="11" key="1">
    <citation type="submission" date="2023-07" db="EMBL/GenBank/DDBJ databases">
        <title>Description of three actinobacteria isolated from air of manufacturing shop in a pharmaceutical factory.</title>
        <authorList>
            <person name="Zhang D.-F."/>
        </authorList>
    </citation>
    <scope>NUCLEOTIDE SEQUENCE [LARGE SCALE GENOMIC DNA]</scope>
    <source>
        <strain evidence="11">CCTCC AB 207010</strain>
    </source>
</reference>
<dbReference type="InterPro" id="IPR050250">
    <property type="entry name" value="Macrolide_Exporter_MacB"/>
</dbReference>
<feature type="transmembrane region" description="Helical" evidence="7">
    <location>
        <begin position="40"/>
        <end position="60"/>
    </location>
</feature>
<dbReference type="InterPro" id="IPR003838">
    <property type="entry name" value="ABC3_permease_C"/>
</dbReference>
<evidence type="ECO:0000256" key="7">
    <source>
        <dbReference type="SAM" id="Phobius"/>
    </source>
</evidence>
<keyword evidence="2" id="KW-1003">Cell membrane</keyword>
<keyword evidence="11" id="KW-1185">Reference proteome</keyword>
<feature type="domain" description="ABC3 transporter permease C-terminal" evidence="8">
    <location>
        <begin position="301"/>
        <end position="413"/>
    </location>
</feature>
<feature type="transmembrane region" description="Helical" evidence="7">
    <location>
        <begin position="342"/>
        <end position="371"/>
    </location>
</feature>
<evidence type="ECO:0000256" key="3">
    <source>
        <dbReference type="ARBA" id="ARBA00022692"/>
    </source>
</evidence>
<dbReference type="PANTHER" id="PTHR30572">
    <property type="entry name" value="MEMBRANE COMPONENT OF TRANSPORTER-RELATED"/>
    <property type="match status" value="1"/>
</dbReference>
<keyword evidence="4 7" id="KW-1133">Transmembrane helix</keyword>
<organism evidence="10 11">
    <name type="scientific">Nesterenkonia flava</name>
    <dbReference type="NCBI Taxonomy" id="469799"/>
    <lineage>
        <taxon>Bacteria</taxon>
        <taxon>Bacillati</taxon>
        <taxon>Actinomycetota</taxon>
        <taxon>Actinomycetes</taxon>
        <taxon>Micrococcales</taxon>
        <taxon>Micrococcaceae</taxon>
        <taxon>Nesterenkonia</taxon>
    </lineage>
</organism>
<comment type="similarity">
    <text evidence="6">Belongs to the ABC-4 integral membrane protein family.</text>
</comment>
<comment type="subcellular location">
    <subcellularLocation>
        <location evidence="1">Cell membrane</location>
        <topology evidence="1">Multi-pass membrane protein</topology>
    </subcellularLocation>
</comment>
<dbReference type="Pfam" id="PF02687">
    <property type="entry name" value="FtsX"/>
    <property type="match status" value="1"/>
</dbReference>
<dbReference type="Proteomes" id="UP001260872">
    <property type="component" value="Unassembled WGS sequence"/>
</dbReference>
<evidence type="ECO:0000313" key="10">
    <source>
        <dbReference type="EMBL" id="MDR5712738.1"/>
    </source>
</evidence>
<feature type="domain" description="MacB-like periplasmic core" evidence="9">
    <location>
        <begin position="41"/>
        <end position="243"/>
    </location>
</feature>
<accession>A0ABU1FVP0</accession>
<protein>
    <submittedName>
        <fullName evidence="10">ABC transporter permease</fullName>
    </submittedName>
</protein>
<proteinExistence type="inferred from homology"/>
<evidence type="ECO:0000313" key="11">
    <source>
        <dbReference type="Proteomes" id="UP001260872"/>
    </source>
</evidence>
<dbReference type="InterPro" id="IPR025857">
    <property type="entry name" value="MacB_PCD"/>
</dbReference>
<keyword evidence="3 7" id="KW-0812">Transmembrane</keyword>
<evidence type="ECO:0000256" key="2">
    <source>
        <dbReference type="ARBA" id="ARBA00022475"/>
    </source>
</evidence>
<comment type="caution">
    <text evidence="10">The sequence shown here is derived from an EMBL/GenBank/DDBJ whole genome shotgun (WGS) entry which is preliminary data.</text>
</comment>
<evidence type="ECO:0000256" key="4">
    <source>
        <dbReference type="ARBA" id="ARBA00022989"/>
    </source>
</evidence>
<feature type="transmembrane region" description="Helical" evidence="7">
    <location>
        <begin position="383"/>
        <end position="403"/>
    </location>
</feature>
<gene>
    <name evidence="10" type="ORF">RH857_11455</name>
</gene>
<sequence>MARRPRRARPVLPRAQGSGFSTADLLREAAHGIGARPAKLALTILGTVLGIAALVVTIGMSQTGEGQIARQFDAVAATQAVIEPGTASGQDGASRARTTLPWDTPDRLERLNGVESAVLLGEVEVGDDRISSVPLLDPAAAAQVQPAVLASSHELLETLRGKLATGRMFDALHDERADRVAVLGATAAERLGINRVDSQPAIFIGEEAYTVIGIIDDVARRRDVLDAVILPLGTARADFGLTAASQAQVRIAVGAGPLLVDQAPLAISPNTPENITVQAPVLSSGLQESVTGDINAVFLALGGVALLVGGLGIANVTLLGVMERVGEIGLRRALGASRRQIAAQFIVESVTIGLLGGLIGAALGSFAVVGISAAQQWTPVLDLWLVGGAAALGGVIGLVAGAYPALKAASLEPVAALRGGL</sequence>
<evidence type="ECO:0000259" key="8">
    <source>
        <dbReference type="Pfam" id="PF02687"/>
    </source>
</evidence>
<evidence type="ECO:0000256" key="1">
    <source>
        <dbReference type="ARBA" id="ARBA00004651"/>
    </source>
</evidence>
<name>A0ABU1FVP0_9MICC</name>